<organism evidence="2 3">
    <name type="scientific">Granulimonas faecalis</name>
    <dbReference type="NCBI Taxonomy" id="2894155"/>
    <lineage>
        <taxon>Bacteria</taxon>
        <taxon>Bacillati</taxon>
        <taxon>Actinomycetota</taxon>
        <taxon>Coriobacteriia</taxon>
        <taxon>Coriobacteriales</taxon>
        <taxon>Kribbibacteriaceae</taxon>
        <taxon>Granulimonas</taxon>
    </lineage>
</organism>
<keyword evidence="1" id="KW-1133">Transmembrane helix</keyword>
<evidence type="ECO:0000256" key="1">
    <source>
        <dbReference type="SAM" id="Phobius"/>
    </source>
</evidence>
<name>A0AAV5B3K7_9ACTN</name>
<feature type="transmembrane region" description="Helical" evidence="1">
    <location>
        <begin position="187"/>
        <end position="208"/>
    </location>
</feature>
<feature type="transmembrane region" description="Helical" evidence="1">
    <location>
        <begin position="89"/>
        <end position="110"/>
    </location>
</feature>
<evidence type="ECO:0000313" key="3">
    <source>
        <dbReference type="Proteomes" id="UP001055025"/>
    </source>
</evidence>
<protein>
    <recommendedName>
        <fullName evidence="4">Acyltransferase</fullName>
    </recommendedName>
</protein>
<dbReference type="Proteomes" id="UP001055025">
    <property type="component" value="Unassembled WGS sequence"/>
</dbReference>
<dbReference type="AlphaFoldDB" id="A0AAV5B3K7"/>
<dbReference type="EMBL" id="BQKC01000001">
    <property type="protein sequence ID" value="GJM55857.1"/>
    <property type="molecule type" value="Genomic_DNA"/>
</dbReference>
<feature type="transmembrane region" description="Helical" evidence="1">
    <location>
        <begin position="220"/>
        <end position="238"/>
    </location>
</feature>
<evidence type="ECO:0000313" key="2">
    <source>
        <dbReference type="EMBL" id="GJM55857.1"/>
    </source>
</evidence>
<keyword evidence="3" id="KW-1185">Reference proteome</keyword>
<evidence type="ECO:0008006" key="4">
    <source>
        <dbReference type="Google" id="ProtNLM"/>
    </source>
</evidence>
<sequence length="368" mass="38764">MRRRSPRATDTTWIYNLESTASLLLALGSVVPALVARHVLSAGPALDFWTRCLLPVQLPVFYLGYGYLYQRQWLVDSGRSWLVSMGRELVYMLVPLAAVTVPTLLVDGWTGAGPGLSPAALGRALLVEPVIPVGFFLVALALYAVVPTLRSRRQAALTVSVAAALKVALVVAQSMPGGQEAVAHLPYVVLNGCANGIWFCGGMALAAAEGDGRPLTALGSPRALWGAWAVAAVALLWASRAGIVAAPAMEALLTVGGLWAATALYGRIFSAGRGQWGFFSAVDGYTKGIWLMHPMFLAVWFHLAGPASLPAPLLVAGTLAVAYGLPVAVNVAMDRLWKLGFLVNPSRYLRLPARDDAPRTTAGGPGAA</sequence>
<feature type="transmembrane region" description="Helical" evidence="1">
    <location>
        <begin position="130"/>
        <end position="149"/>
    </location>
</feature>
<feature type="transmembrane region" description="Helical" evidence="1">
    <location>
        <begin position="244"/>
        <end position="265"/>
    </location>
</feature>
<feature type="transmembrane region" description="Helical" evidence="1">
    <location>
        <begin position="12"/>
        <end position="36"/>
    </location>
</feature>
<proteinExistence type="predicted"/>
<keyword evidence="1" id="KW-0472">Membrane</keyword>
<comment type="caution">
    <text evidence="2">The sequence shown here is derived from an EMBL/GenBank/DDBJ whole genome shotgun (WGS) entry which is preliminary data.</text>
</comment>
<accession>A0AAV5B3K7</accession>
<dbReference type="RefSeq" id="WP_265590941.1">
    <property type="nucleotide sequence ID" value="NZ_BQKC01000001.1"/>
</dbReference>
<keyword evidence="1" id="KW-0812">Transmembrane</keyword>
<reference evidence="2" key="1">
    <citation type="journal article" date="2022" name="Int. J. Syst. Evol. Microbiol.">
        <title>Granulimonas faecalis gen. nov., sp. nov., and Leptogranulimonas caecicola gen. nov., sp. nov., novel lactate-producing Atopobiaceae bacteria isolated from mouse intestines, and an emended description of the family Atopobiaceae.</title>
        <authorList>
            <person name="Morinaga K."/>
            <person name="Kusada H."/>
            <person name="Sakamoto S."/>
            <person name="Murakami T."/>
            <person name="Toyoda A."/>
            <person name="Mori H."/>
            <person name="Meng X.Y."/>
            <person name="Takashino M."/>
            <person name="Murotomi K."/>
            <person name="Tamaki H."/>
        </authorList>
    </citation>
    <scope>NUCLEOTIDE SEQUENCE</scope>
    <source>
        <strain evidence="2">OPF53</strain>
    </source>
</reference>
<feature type="transmembrane region" description="Helical" evidence="1">
    <location>
        <begin position="309"/>
        <end position="332"/>
    </location>
</feature>
<gene>
    <name evidence="2" type="ORF">ATOP_15120</name>
</gene>
<feature type="transmembrane region" description="Helical" evidence="1">
    <location>
        <begin position="48"/>
        <end position="68"/>
    </location>
</feature>